<evidence type="ECO:0000313" key="2">
    <source>
        <dbReference type="Proteomes" id="UP000017559"/>
    </source>
</evidence>
<dbReference type="AlphaFoldDB" id="V2WSJ5"/>
<keyword evidence="2" id="KW-1185">Reference proteome</keyword>
<comment type="caution">
    <text evidence="1">The sequence shown here is derived from an EMBL/GenBank/DDBJ whole genome shotgun (WGS) entry which is preliminary data.</text>
</comment>
<name>V2WSJ5_MONRO</name>
<dbReference type="Gene3D" id="3.80.10.10">
    <property type="entry name" value="Ribonuclease Inhibitor"/>
    <property type="match status" value="1"/>
</dbReference>
<evidence type="ECO:0000313" key="1">
    <source>
        <dbReference type="EMBL" id="ESK89823.1"/>
    </source>
</evidence>
<organism evidence="1 2">
    <name type="scientific">Moniliophthora roreri (strain MCA 2997)</name>
    <name type="common">Cocoa frosty pod rot fungus</name>
    <name type="synonym">Crinipellis roreri</name>
    <dbReference type="NCBI Taxonomy" id="1381753"/>
    <lineage>
        <taxon>Eukaryota</taxon>
        <taxon>Fungi</taxon>
        <taxon>Dikarya</taxon>
        <taxon>Basidiomycota</taxon>
        <taxon>Agaricomycotina</taxon>
        <taxon>Agaricomycetes</taxon>
        <taxon>Agaricomycetidae</taxon>
        <taxon>Agaricales</taxon>
        <taxon>Marasmiineae</taxon>
        <taxon>Marasmiaceae</taxon>
        <taxon>Moniliophthora</taxon>
    </lineage>
</organism>
<protein>
    <recommendedName>
        <fullName evidence="3">F-box domain-containing protein</fullName>
    </recommendedName>
</protein>
<dbReference type="Proteomes" id="UP000017559">
    <property type="component" value="Unassembled WGS sequence"/>
</dbReference>
<sequence length="444" mass="51471">MPLHSRPFQLPNELAIHYLYENICYKKPAHLEHNLPLWDRVSQSIASASPRLRLPLSIRSRPRRIIFIAGTLDGCRYDFSKIIPFLRTLAKLRTIEFAGLEIPLTFFTELDTIPEILHLRMHKARLPVLPTHSVLHNTRLTSLEIERTLHIPFSLLSLPTLRVLKLSWDADIARAFGTWIRGSPITRGGQLREVASETGHRSLPPLEEVHIEARAAREERQAMNCNLWLFLRACSASLQSIRTNDYGSIFLYGPPVSFPNLHTYIGTSCLGDMFGTQIFKGNSSLRVVKFNDEPYGDILLRVFGYNSDPPTPPYGIRKLEIRNLDEFDQYLNGFPDFLRDMFPNLEEFYCGPSTSIHWDEEFFTNLGSTHLSKMTKLRRFVIHPCNEPDIDEWKPDIGTLIRQWGKCAPALRVVSLARHYEWERASSDAEWVEWELEWKYTTFY</sequence>
<dbReference type="HOGENOM" id="CLU_676325_0_0_1"/>
<dbReference type="EMBL" id="AWSO01000510">
    <property type="protein sequence ID" value="ESK89823.1"/>
    <property type="molecule type" value="Genomic_DNA"/>
</dbReference>
<accession>V2WSJ5</accession>
<evidence type="ECO:0008006" key="3">
    <source>
        <dbReference type="Google" id="ProtNLM"/>
    </source>
</evidence>
<dbReference type="SUPFAM" id="SSF52047">
    <property type="entry name" value="RNI-like"/>
    <property type="match status" value="1"/>
</dbReference>
<dbReference type="KEGG" id="mrr:Moror_871"/>
<gene>
    <name evidence="1" type="ORF">Moror_871</name>
</gene>
<dbReference type="InterPro" id="IPR032675">
    <property type="entry name" value="LRR_dom_sf"/>
</dbReference>
<reference evidence="1 2" key="1">
    <citation type="journal article" date="2014" name="BMC Genomics">
        <title>Genome and secretome analysis of the hemibiotrophic fungal pathogen, Moniliophthora roreri, which causes frosty pod rot disease of cacao: mechanisms of the biotrophic and necrotrophic phases.</title>
        <authorList>
            <person name="Meinhardt L.W."/>
            <person name="Costa G.G.L."/>
            <person name="Thomazella D.P.T."/>
            <person name="Teixeira P.J.P.L."/>
            <person name="Carazzolle M.F."/>
            <person name="Schuster S.C."/>
            <person name="Carlson J.E."/>
            <person name="Guiltinan M.J."/>
            <person name="Mieczkowski P."/>
            <person name="Farmer A."/>
            <person name="Ramaraj T."/>
            <person name="Crozier J."/>
            <person name="Davis R.E."/>
            <person name="Shao J."/>
            <person name="Melnick R.L."/>
            <person name="Pereira G.A.G."/>
            <person name="Bailey B.A."/>
        </authorList>
    </citation>
    <scope>NUCLEOTIDE SEQUENCE [LARGE SCALE GENOMIC DNA]</scope>
    <source>
        <strain evidence="1 2">MCA 2997</strain>
    </source>
</reference>
<proteinExistence type="predicted"/>